<dbReference type="AlphaFoldDB" id="A0A418VRI3"/>
<organism evidence="1 2">
    <name type="scientific">Rhodopseudomonas palustris</name>
    <dbReference type="NCBI Taxonomy" id="1076"/>
    <lineage>
        <taxon>Bacteria</taxon>
        <taxon>Pseudomonadati</taxon>
        <taxon>Pseudomonadota</taxon>
        <taxon>Alphaproteobacteria</taxon>
        <taxon>Hyphomicrobiales</taxon>
        <taxon>Nitrobacteraceae</taxon>
        <taxon>Rhodopseudomonas</taxon>
    </lineage>
</organism>
<accession>A0A418VRI3</accession>
<reference evidence="1 2" key="1">
    <citation type="submission" date="2018-09" db="EMBL/GenBank/DDBJ databases">
        <title>Draft genome sequence of Rhodopseudomonas palustris 2.1.18.</title>
        <authorList>
            <person name="Robertson S.L."/>
            <person name="Meyer T.E."/>
            <person name="Kyndt J.A."/>
        </authorList>
    </citation>
    <scope>NUCLEOTIDE SEQUENCE [LARGE SCALE GENOMIC DNA]</scope>
    <source>
        <strain evidence="1 2">2.1.18</strain>
    </source>
</reference>
<comment type="caution">
    <text evidence="1">The sequence shown here is derived from an EMBL/GenBank/DDBJ whole genome shotgun (WGS) entry which is preliminary data.</text>
</comment>
<dbReference type="OrthoDB" id="555447at2"/>
<gene>
    <name evidence="1" type="ORF">D4Q52_00845</name>
</gene>
<protein>
    <submittedName>
        <fullName evidence="1">UDP-N-acetylglucosamine--LPS N-acetylglucosamine transferase</fullName>
    </submittedName>
</protein>
<name>A0A418VRI3_RHOPL</name>
<dbReference type="Pfam" id="PF08660">
    <property type="entry name" value="Alg14"/>
    <property type="match status" value="1"/>
</dbReference>
<dbReference type="EMBL" id="QYYD01000001">
    <property type="protein sequence ID" value="RJF78951.1"/>
    <property type="molecule type" value="Genomic_DNA"/>
</dbReference>
<evidence type="ECO:0000313" key="1">
    <source>
        <dbReference type="EMBL" id="RJF78951.1"/>
    </source>
</evidence>
<sequence>MQLMRIKHAFEDCDVTYVSVHQSYHAQVPDRKFHVVNDANISTKRALLKAAVKLALIVWQERPDVVISTGAAPGYLALRLGRILGARTIWIDSIANAERLSMSGDRIGHCADLWLTQWPHLARPGGPHFAGAVL</sequence>
<dbReference type="SUPFAM" id="SSF53756">
    <property type="entry name" value="UDP-Glycosyltransferase/glycogen phosphorylase"/>
    <property type="match status" value="1"/>
</dbReference>
<keyword evidence="1" id="KW-0808">Transferase</keyword>
<evidence type="ECO:0000313" key="2">
    <source>
        <dbReference type="Proteomes" id="UP000285523"/>
    </source>
</evidence>
<dbReference type="Gene3D" id="3.40.50.2000">
    <property type="entry name" value="Glycogen Phosphorylase B"/>
    <property type="match status" value="1"/>
</dbReference>
<dbReference type="Proteomes" id="UP000285523">
    <property type="component" value="Unassembled WGS sequence"/>
</dbReference>
<dbReference type="GO" id="GO:0006488">
    <property type="term" value="P:dolichol-linked oligosaccharide biosynthetic process"/>
    <property type="evidence" value="ECO:0007669"/>
    <property type="project" value="InterPro"/>
</dbReference>
<dbReference type="GO" id="GO:0016740">
    <property type="term" value="F:transferase activity"/>
    <property type="evidence" value="ECO:0007669"/>
    <property type="project" value="UniProtKB-KW"/>
</dbReference>
<dbReference type="InterPro" id="IPR013969">
    <property type="entry name" value="Oligosacch_biosynth_Alg14"/>
</dbReference>
<proteinExistence type="predicted"/>